<name>A0A4R3VSS8_9SPHI</name>
<gene>
    <name evidence="8" type="ORF">EDC17_104611</name>
</gene>
<dbReference type="GO" id="GO:0009279">
    <property type="term" value="C:cell outer membrane"/>
    <property type="evidence" value="ECO:0007669"/>
    <property type="project" value="UniProtKB-SubCell"/>
</dbReference>
<dbReference type="InterPro" id="IPR012944">
    <property type="entry name" value="SusD_RagB_dom"/>
</dbReference>
<dbReference type="AlphaFoldDB" id="A0A4R3VSS8"/>
<keyword evidence="9" id="KW-1185">Reference proteome</keyword>
<evidence type="ECO:0000259" key="7">
    <source>
        <dbReference type="Pfam" id="PF14322"/>
    </source>
</evidence>
<keyword evidence="5" id="KW-0998">Cell outer membrane</keyword>
<keyword evidence="3" id="KW-0732">Signal</keyword>
<dbReference type="Pfam" id="PF07980">
    <property type="entry name" value="SusD_RagB"/>
    <property type="match status" value="1"/>
</dbReference>
<reference evidence="8 9" key="1">
    <citation type="submission" date="2019-03" db="EMBL/GenBank/DDBJ databases">
        <title>Genomic Encyclopedia of Type Strains, Phase IV (KMG-IV): sequencing the most valuable type-strain genomes for metagenomic binning, comparative biology and taxonomic classification.</title>
        <authorList>
            <person name="Goeker M."/>
        </authorList>
    </citation>
    <scope>NUCLEOTIDE SEQUENCE [LARGE SCALE GENOMIC DNA]</scope>
    <source>
        <strain evidence="8 9">DSM 22362</strain>
    </source>
</reference>
<feature type="domain" description="RagB/SusD" evidence="6">
    <location>
        <begin position="311"/>
        <end position="496"/>
    </location>
</feature>
<dbReference type="Pfam" id="PF14322">
    <property type="entry name" value="SusD-like_3"/>
    <property type="match status" value="1"/>
</dbReference>
<proteinExistence type="inferred from homology"/>
<protein>
    <submittedName>
        <fullName evidence="8">Putative outer membrane starch-binding protein</fullName>
    </submittedName>
</protein>
<evidence type="ECO:0000259" key="6">
    <source>
        <dbReference type="Pfam" id="PF07980"/>
    </source>
</evidence>
<evidence type="ECO:0000256" key="2">
    <source>
        <dbReference type="ARBA" id="ARBA00006275"/>
    </source>
</evidence>
<dbReference type="RefSeq" id="WP_132778663.1">
    <property type="nucleotide sequence ID" value="NZ_SMBZ01000046.1"/>
</dbReference>
<dbReference type="PROSITE" id="PS51257">
    <property type="entry name" value="PROKAR_LIPOPROTEIN"/>
    <property type="match status" value="1"/>
</dbReference>
<sequence>MKTITHRYKIITSILLIILFGSCSKDWLDIKPKGRFTEEDMPTGSLEGQVFAAYAGLRSEATSGLPYVALHNIRSDDAQLGSSTGDEASAGPIFDNFNYPLDYWLVNNYWTGHYNLINLTNNVLATADSIDNPSEGTLANIGEMKFLRAWAYFNMVRTFGEVPLINFRITDQASANVPKSSINDIYQQIDADLADAVTYLPSTWPSHPGRITKGAALAVQTKAFMARKRFSEALASAMQVINSEVYDLSVPFNMIFREESENSKESIFEIQALFDGVQNFGVTYASRQGVRGSGSWDLGWGWNIPHPRLLEAFEPNDPRKDVTFLYSGQRNEPYGEVLPDNLPRPYWNKKVYTNPTLRSRYGSRFGDWFNVRLIRYADVVLLAAEAANEVGGNTNIDLALDLLERVRARARGGNATILPAVTTRDQVALRNAIRHERQVELGMENERFYDLIRWEIDVQTMRDAGHVNYQLKHRFFPIPQPEIDKSAGVLIQNPDYR</sequence>
<dbReference type="InterPro" id="IPR011990">
    <property type="entry name" value="TPR-like_helical_dom_sf"/>
</dbReference>
<feature type="domain" description="SusD-like N-terminal" evidence="7">
    <location>
        <begin position="105"/>
        <end position="221"/>
    </location>
</feature>
<evidence type="ECO:0000256" key="5">
    <source>
        <dbReference type="ARBA" id="ARBA00023237"/>
    </source>
</evidence>
<dbReference type="EMBL" id="SMBZ01000046">
    <property type="protein sequence ID" value="TCV08249.1"/>
    <property type="molecule type" value="Genomic_DNA"/>
</dbReference>
<evidence type="ECO:0000256" key="4">
    <source>
        <dbReference type="ARBA" id="ARBA00023136"/>
    </source>
</evidence>
<comment type="caution">
    <text evidence="8">The sequence shown here is derived from an EMBL/GenBank/DDBJ whole genome shotgun (WGS) entry which is preliminary data.</text>
</comment>
<evidence type="ECO:0000256" key="3">
    <source>
        <dbReference type="ARBA" id="ARBA00022729"/>
    </source>
</evidence>
<evidence type="ECO:0000256" key="1">
    <source>
        <dbReference type="ARBA" id="ARBA00004442"/>
    </source>
</evidence>
<evidence type="ECO:0000313" key="9">
    <source>
        <dbReference type="Proteomes" id="UP000295197"/>
    </source>
</evidence>
<dbReference type="CDD" id="cd08977">
    <property type="entry name" value="SusD"/>
    <property type="match status" value="1"/>
</dbReference>
<accession>A0A4R3VSS8</accession>
<organism evidence="8 9">
    <name type="scientific">Sphingobacterium alimentarium</name>
    <dbReference type="NCBI Taxonomy" id="797292"/>
    <lineage>
        <taxon>Bacteria</taxon>
        <taxon>Pseudomonadati</taxon>
        <taxon>Bacteroidota</taxon>
        <taxon>Sphingobacteriia</taxon>
        <taxon>Sphingobacteriales</taxon>
        <taxon>Sphingobacteriaceae</taxon>
        <taxon>Sphingobacterium</taxon>
    </lineage>
</organism>
<dbReference type="SUPFAM" id="SSF48452">
    <property type="entry name" value="TPR-like"/>
    <property type="match status" value="1"/>
</dbReference>
<dbReference type="Proteomes" id="UP000295197">
    <property type="component" value="Unassembled WGS sequence"/>
</dbReference>
<dbReference type="Gene3D" id="1.25.40.390">
    <property type="match status" value="1"/>
</dbReference>
<comment type="similarity">
    <text evidence="2">Belongs to the SusD family.</text>
</comment>
<dbReference type="InterPro" id="IPR033985">
    <property type="entry name" value="SusD-like_N"/>
</dbReference>
<keyword evidence="4" id="KW-0472">Membrane</keyword>
<comment type="subcellular location">
    <subcellularLocation>
        <location evidence="1">Cell outer membrane</location>
    </subcellularLocation>
</comment>
<evidence type="ECO:0000313" key="8">
    <source>
        <dbReference type="EMBL" id="TCV08249.1"/>
    </source>
</evidence>
<dbReference type="OrthoDB" id="618454at2"/>